<evidence type="ECO:0000313" key="1">
    <source>
        <dbReference type="EMBL" id="BDQ63976.1"/>
    </source>
</evidence>
<protein>
    <submittedName>
        <fullName evidence="1">Uncharacterized protein</fullName>
    </submittedName>
</protein>
<proteinExistence type="predicted"/>
<dbReference type="EMBL" id="AP026731">
    <property type="protein sequence ID" value="BDQ63976.1"/>
    <property type="molecule type" value="Genomic_DNA"/>
</dbReference>
<geneLocation type="plasmid" evidence="1 2">
    <name>pSVR2332_phage</name>
</geneLocation>
<organism evidence="1 2">
    <name type="scientific">Enterococcus faecalis</name>
    <name type="common">Streptococcus faecalis</name>
    <dbReference type="NCBI Taxonomy" id="1351"/>
    <lineage>
        <taxon>Bacteria</taxon>
        <taxon>Bacillati</taxon>
        <taxon>Bacillota</taxon>
        <taxon>Bacilli</taxon>
        <taxon>Lactobacillales</taxon>
        <taxon>Enterococcaceae</taxon>
        <taxon>Enterococcus</taxon>
    </lineage>
</organism>
<dbReference type="Proteomes" id="UP001317613">
    <property type="component" value="Plasmid pSVR2332_phage"/>
</dbReference>
<evidence type="ECO:0000313" key="2">
    <source>
        <dbReference type="Proteomes" id="UP001317613"/>
    </source>
</evidence>
<gene>
    <name evidence="1" type="ORF">EfsSVR2332_40540</name>
</gene>
<accession>A0AC59HW33</accession>
<name>A0AC59HW33_ENTFL</name>
<keyword evidence="1" id="KW-0614">Plasmid</keyword>
<reference evidence="1" key="1">
    <citation type="submission" date="2022-08" db="EMBL/GenBank/DDBJ databases">
        <title>Molecular epidemiological analysis of five strains of VanD-type vancomycin-resistant Enterococcus faecalis.</title>
        <authorList>
            <person name="Mimura K."/>
            <person name="Hashimoto Y."/>
            <person name="Tomita H."/>
        </authorList>
    </citation>
    <scope>NUCLEOTIDE SEQUENCE</scope>
    <source>
        <strain evidence="1">SVR2332</strain>
        <plasmid evidence="1">pSVR2332_phage</plasmid>
    </source>
</reference>
<sequence>MEKNKYETEEGYLNVPIIWEEVEQFAFLVGARNVGKTYGFLNFSIKRGLDTILECFDFSTLQEFKKLPTLMEAEFQFLFLRRYITQAKSASRNLVLADFYQPFLDKLPEEVKKQYEVFVEYQGSSEEPREILLVFRNKELKKDKKCIKLGYLGAVSMAEKFRGPGLPKVKVILLDEFQSKKIGIIYQMNL</sequence>